<dbReference type="Gene3D" id="1.10.10.10">
    <property type="entry name" value="Winged helix-like DNA-binding domain superfamily/Winged helix DNA-binding domain"/>
    <property type="match status" value="1"/>
</dbReference>
<dbReference type="PANTHER" id="PTHR30537:SF3">
    <property type="entry name" value="TRANSCRIPTIONAL REGULATORY PROTEIN"/>
    <property type="match status" value="1"/>
</dbReference>
<feature type="domain" description="HTH lysR-type" evidence="5">
    <location>
        <begin position="3"/>
        <end position="60"/>
    </location>
</feature>
<evidence type="ECO:0000259" key="5">
    <source>
        <dbReference type="PROSITE" id="PS50931"/>
    </source>
</evidence>
<name>A0A1H9IM56_9RHOB</name>
<evidence type="ECO:0000256" key="1">
    <source>
        <dbReference type="ARBA" id="ARBA00009437"/>
    </source>
</evidence>
<sequence>MGMEWDDLRTVMVLVRQGTLAAAAAQLGVSYTTVARRIARAETRMGTRLFDRLPDGYRATKAALVVAERAGRMQQEAETLDRELTQFDDDLTGPLVITSPQLLIGSHLGEVIETFLTRHPGIDLTVKATNDLLNLNRREADLAIRIQRDPHDTLIGQRLTGQKTAAFAAPALAQRIAQDPAQPLDWIGFTFWDGPPRDSLVAYPKGRIRMRFDDMVAVVGAAQAGLGVARMPMFLGRYAGLTMVPVMEPQPYADIWALSHRDIAPTARVRAFREVLIPFFRTRAGDFVG</sequence>
<keyword evidence="3" id="KW-0238">DNA-binding</keyword>
<dbReference type="RefSeq" id="WP_245776419.1">
    <property type="nucleotide sequence ID" value="NZ_FOEP01000012.1"/>
</dbReference>
<dbReference type="PROSITE" id="PS50931">
    <property type="entry name" value="HTH_LYSR"/>
    <property type="match status" value="1"/>
</dbReference>
<keyword evidence="4" id="KW-0804">Transcription</keyword>
<evidence type="ECO:0000313" key="7">
    <source>
        <dbReference type="Proteomes" id="UP000198634"/>
    </source>
</evidence>
<proteinExistence type="inferred from homology"/>
<comment type="similarity">
    <text evidence="1">Belongs to the LysR transcriptional regulatory family.</text>
</comment>
<evidence type="ECO:0000256" key="3">
    <source>
        <dbReference type="ARBA" id="ARBA00023125"/>
    </source>
</evidence>
<dbReference type="STRING" id="657014.SAMN04488092_11288"/>
<gene>
    <name evidence="6" type="ORF">SAMN04488092_11288</name>
</gene>
<reference evidence="6 7" key="1">
    <citation type="submission" date="2016-10" db="EMBL/GenBank/DDBJ databases">
        <authorList>
            <person name="de Groot N.N."/>
        </authorList>
    </citation>
    <scope>NUCLEOTIDE SEQUENCE [LARGE SCALE GENOMIC DNA]</scope>
    <source>
        <strain evidence="6 7">DSM 22007</strain>
    </source>
</reference>
<organism evidence="6 7">
    <name type="scientific">Thalassovita taeanensis</name>
    <dbReference type="NCBI Taxonomy" id="657014"/>
    <lineage>
        <taxon>Bacteria</taxon>
        <taxon>Pseudomonadati</taxon>
        <taxon>Pseudomonadota</taxon>
        <taxon>Alphaproteobacteria</taxon>
        <taxon>Rhodobacterales</taxon>
        <taxon>Roseobacteraceae</taxon>
        <taxon>Thalassovita</taxon>
    </lineage>
</organism>
<dbReference type="GO" id="GO:0003700">
    <property type="term" value="F:DNA-binding transcription factor activity"/>
    <property type="evidence" value="ECO:0007669"/>
    <property type="project" value="InterPro"/>
</dbReference>
<dbReference type="Pfam" id="PF03466">
    <property type="entry name" value="LysR_substrate"/>
    <property type="match status" value="1"/>
</dbReference>
<keyword evidence="2" id="KW-0805">Transcription regulation</keyword>
<keyword evidence="7" id="KW-1185">Reference proteome</keyword>
<dbReference type="SUPFAM" id="SSF46785">
    <property type="entry name" value="Winged helix' DNA-binding domain"/>
    <property type="match status" value="1"/>
</dbReference>
<evidence type="ECO:0000256" key="2">
    <source>
        <dbReference type="ARBA" id="ARBA00023015"/>
    </source>
</evidence>
<dbReference type="AlphaFoldDB" id="A0A1H9IM56"/>
<dbReference type="InterPro" id="IPR036388">
    <property type="entry name" value="WH-like_DNA-bd_sf"/>
</dbReference>
<dbReference type="InterPro" id="IPR036390">
    <property type="entry name" value="WH_DNA-bd_sf"/>
</dbReference>
<evidence type="ECO:0000256" key="4">
    <source>
        <dbReference type="ARBA" id="ARBA00023163"/>
    </source>
</evidence>
<dbReference type="GO" id="GO:0006351">
    <property type="term" value="P:DNA-templated transcription"/>
    <property type="evidence" value="ECO:0007669"/>
    <property type="project" value="TreeGrafter"/>
</dbReference>
<dbReference type="InterPro" id="IPR005119">
    <property type="entry name" value="LysR_subst-bd"/>
</dbReference>
<dbReference type="InterPro" id="IPR000847">
    <property type="entry name" value="LysR_HTH_N"/>
</dbReference>
<dbReference type="Gene3D" id="3.40.190.290">
    <property type="match status" value="1"/>
</dbReference>
<dbReference type="PANTHER" id="PTHR30537">
    <property type="entry name" value="HTH-TYPE TRANSCRIPTIONAL REGULATOR"/>
    <property type="match status" value="1"/>
</dbReference>
<dbReference type="InterPro" id="IPR058163">
    <property type="entry name" value="LysR-type_TF_proteobact-type"/>
</dbReference>
<protein>
    <submittedName>
        <fullName evidence="6">Transcriptional regulator, LysR family</fullName>
    </submittedName>
</protein>
<evidence type="ECO:0000313" key="6">
    <source>
        <dbReference type="EMBL" id="SEQ75572.1"/>
    </source>
</evidence>
<dbReference type="Pfam" id="PF00126">
    <property type="entry name" value="HTH_1"/>
    <property type="match status" value="1"/>
</dbReference>
<dbReference type="SUPFAM" id="SSF53850">
    <property type="entry name" value="Periplasmic binding protein-like II"/>
    <property type="match status" value="1"/>
</dbReference>
<dbReference type="GO" id="GO:0043565">
    <property type="term" value="F:sequence-specific DNA binding"/>
    <property type="evidence" value="ECO:0007669"/>
    <property type="project" value="TreeGrafter"/>
</dbReference>
<dbReference type="Proteomes" id="UP000198634">
    <property type="component" value="Unassembled WGS sequence"/>
</dbReference>
<dbReference type="EMBL" id="FOEP01000012">
    <property type="protein sequence ID" value="SEQ75572.1"/>
    <property type="molecule type" value="Genomic_DNA"/>
</dbReference>
<accession>A0A1H9IM56</accession>